<feature type="region of interest" description="Disordered" evidence="1">
    <location>
        <begin position="84"/>
        <end position="110"/>
    </location>
</feature>
<accession>A0AAU7BHR3</accession>
<name>A0AAU7BHR3_9PSED</name>
<keyword evidence="2" id="KW-0472">Membrane</keyword>
<reference evidence="3" key="2">
    <citation type="submission" date="2024-05" db="EMBL/GenBank/DDBJ databases">
        <authorList>
            <person name="Mellies J."/>
            <person name="Newton I."/>
        </authorList>
    </citation>
    <scope>NUCLEOTIDE SEQUENCE</scope>
    <source>
        <strain evidence="3">13.2</strain>
    </source>
</reference>
<evidence type="ECO:0000313" key="3">
    <source>
        <dbReference type="EMBL" id="XBG32152.1"/>
    </source>
</evidence>
<evidence type="ECO:0000256" key="1">
    <source>
        <dbReference type="SAM" id="MobiDB-lite"/>
    </source>
</evidence>
<feature type="compositionally biased region" description="Polar residues" evidence="1">
    <location>
        <begin position="85"/>
        <end position="110"/>
    </location>
</feature>
<evidence type="ECO:0000256" key="2">
    <source>
        <dbReference type="SAM" id="Phobius"/>
    </source>
</evidence>
<dbReference type="AlphaFoldDB" id="A0AAU7BHR3"/>
<gene>
    <name evidence="3" type="ORF">ABH853_02245</name>
</gene>
<proteinExistence type="predicted"/>
<keyword evidence="2" id="KW-0812">Transmembrane</keyword>
<dbReference type="EMBL" id="CP157179">
    <property type="protein sequence ID" value="XBG32152.1"/>
    <property type="molecule type" value="Genomic_DNA"/>
</dbReference>
<keyword evidence="2" id="KW-1133">Transmembrane helix</keyword>
<reference evidence="3" key="1">
    <citation type="journal article" date="2019" name="Microbiol. Resour. Announc.">
        <title>Draft Genome Sequences of Five Environmental Bacterial Isolates That Degrade Polyethylene Terephthalate Plastic.</title>
        <authorList>
            <person name="Leon-Zayas R."/>
            <person name="Roberts C."/>
            <person name="Vague M."/>
            <person name="Mellies J.L."/>
        </authorList>
    </citation>
    <scope>NUCLEOTIDE SEQUENCE</scope>
    <source>
        <strain evidence="3">13.2</strain>
    </source>
</reference>
<organism evidence="3">
    <name type="scientific">Pseudomonas sp. 13.2</name>
    <dbReference type="NCBI Taxonomy" id="3144665"/>
    <lineage>
        <taxon>Bacteria</taxon>
        <taxon>Pseudomonadati</taxon>
        <taxon>Pseudomonadota</taxon>
        <taxon>Gammaproteobacteria</taxon>
        <taxon>Pseudomonadales</taxon>
        <taxon>Pseudomonadaceae</taxon>
        <taxon>Pseudomonas</taxon>
    </lineage>
</organism>
<protein>
    <submittedName>
        <fullName evidence="3">Uncharacterized protein</fullName>
    </submittedName>
</protein>
<sequence length="110" mass="11771">MMTIEGWLQRNVPGYAPRSAPPISIEVNGVFISPDHWGKVEFSPMDTVRIYPEPKGTGLEVAVWAVVAAVVAVGVIMLTQKPLATPTNKSQKGQSLNLAKTTGNQVKVGT</sequence>
<feature type="transmembrane region" description="Helical" evidence="2">
    <location>
        <begin position="61"/>
        <end position="79"/>
    </location>
</feature>